<evidence type="ECO:0000256" key="11">
    <source>
        <dbReference type="ARBA" id="ARBA00023008"/>
    </source>
</evidence>
<dbReference type="GeneID" id="59254581"/>
<dbReference type="InterPro" id="IPR008972">
    <property type="entry name" value="Cupredoxin"/>
</dbReference>
<evidence type="ECO:0000256" key="9">
    <source>
        <dbReference type="ARBA" id="ARBA00022737"/>
    </source>
</evidence>
<evidence type="ECO:0000313" key="18">
    <source>
        <dbReference type="Proteomes" id="UP000531561"/>
    </source>
</evidence>
<dbReference type="Pfam" id="PF00394">
    <property type="entry name" value="Cu-oxidase"/>
    <property type="match status" value="1"/>
</dbReference>
<dbReference type="GO" id="GO:0005507">
    <property type="term" value="F:copper ion binding"/>
    <property type="evidence" value="ECO:0007669"/>
    <property type="project" value="InterPro"/>
</dbReference>
<dbReference type="EMBL" id="JABFCT010000002">
    <property type="protein sequence ID" value="KAF5878277.1"/>
    <property type="molecule type" value="Genomic_DNA"/>
</dbReference>
<dbReference type="FunFam" id="2.60.40.420:FF:000021">
    <property type="entry name" value="Extracellular dihydrogeodin oxidase/laccase"/>
    <property type="match status" value="1"/>
</dbReference>
<evidence type="ECO:0000313" key="17">
    <source>
        <dbReference type="EMBL" id="KAF5878277.1"/>
    </source>
</evidence>
<feature type="domain" description="Plastocyanin-like" evidence="16">
    <location>
        <begin position="157"/>
        <end position="271"/>
    </location>
</feature>
<comment type="caution">
    <text evidence="17">The sequence shown here is derived from an EMBL/GenBank/DDBJ whole genome shotgun (WGS) entry which is preliminary data.</text>
</comment>
<dbReference type="RefSeq" id="XP_037197222.1">
    <property type="nucleotide sequence ID" value="XM_037330889.1"/>
</dbReference>
<dbReference type="InterPro" id="IPR011706">
    <property type="entry name" value="Cu-oxidase_C"/>
</dbReference>
<evidence type="ECO:0000256" key="5">
    <source>
        <dbReference type="ARBA" id="ARBA00010609"/>
    </source>
</evidence>
<dbReference type="GO" id="GO:0046274">
    <property type="term" value="P:lignin catabolic process"/>
    <property type="evidence" value="ECO:0007669"/>
    <property type="project" value="UniProtKB-KW"/>
</dbReference>
<keyword evidence="18" id="KW-1185">Reference proteome</keyword>
<evidence type="ECO:0000256" key="12">
    <source>
        <dbReference type="ARBA" id="ARBA00023180"/>
    </source>
</evidence>
<dbReference type="AlphaFoldDB" id="A0A8H6B3D2"/>
<dbReference type="InterPro" id="IPR002355">
    <property type="entry name" value="Cu_oxidase_Cu_BS"/>
</dbReference>
<evidence type="ECO:0000256" key="8">
    <source>
        <dbReference type="ARBA" id="ARBA00022723"/>
    </source>
</evidence>
<keyword evidence="12" id="KW-0325">Glycoprotein</keyword>
<gene>
    <name evidence="17" type="ORF">Bfra_000443</name>
</gene>
<evidence type="ECO:0000256" key="6">
    <source>
        <dbReference type="ARBA" id="ARBA00012297"/>
    </source>
</evidence>
<comment type="cofactor">
    <cofactor evidence="2">
        <name>Cu cation</name>
        <dbReference type="ChEBI" id="CHEBI:23378"/>
    </cofactor>
</comment>
<dbReference type="CDD" id="cd13901">
    <property type="entry name" value="CuRO_3_MaLCC_like"/>
    <property type="match status" value="1"/>
</dbReference>
<dbReference type="PROSITE" id="PS00079">
    <property type="entry name" value="MULTICOPPER_OXIDASE1"/>
    <property type="match status" value="1"/>
</dbReference>
<evidence type="ECO:0000259" key="14">
    <source>
        <dbReference type="Pfam" id="PF00394"/>
    </source>
</evidence>
<dbReference type="Pfam" id="PF07732">
    <property type="entry name" value="Cu-oxidase_3"/>
    <property type="match status" value="1"/>
</dbReference>
<dbReference type="OrthoDB" id="2121828at2759"/>
<evidence type="ECO:0000256" key="2">
    <source>
        <dbReference type="ARBA" id="ARBA00001935"/>
    </source>
</evidence>
<dbReference type="GO" id="GO:0052716">
    <property type="term" value="F:hydroquinone:oxygen oxidoreductase activity"/>
    <property type="evidence" value="ECO:0007669"/>
    <property type="project" value="UniProtKB-EC"/>
</dbReference>
<dbReference type="InterPro" id="IPR011707">
    <property type="entry name" value="Cu-oxidase-like_N"/>
</dbReference>
<evidence type="ECO:0000259" key="16">
    <source>
        <dbReference type="Pfam" id="PF07732"/>
    </source>
</evidence>
<dbReference type="InterPro" id="IPR033138">
    <property type="entry name" value="Cu_oxidase_CS"/>
</dbReference>
<dbReference type="Proteomes" id="UP000531561">
    <property type="component" value="Unassembled WGS sequence"/>
</dbReference>
<organism evidence="17 18">
    <name type="scientific">Botrytis fragariae</name>
    <dbReference type="NCBI Taxonomy" id="1964551"/>
    <lineage>
        <taxon>Eukaryota</taxon>
        <taxon>Fungi</taxon>
        <taxon>Dikarya</taxon>
        <taxon>Ascomycota</taxon>
        <taxon>Pezizomycotina</taxon>
        <taxon>Leotiomycetes</taxon>
        <taxon>Helotiales</taxon>
        <taxon>Sclerotiniaceae</taxon>
        <taxon>Botrytis</taxon>
    </lineage>
</organism>
<dbReference type="SUPFAM" id="SSF49503">
    <property type="entry name" value="Cupredoxins"/>
    <property type="match status" value="3"/>
</dbReference>
<keyword evidence="9" id="KW-0677">Repeat</keyword>
<evidence type="ECO:0000256" key="4">
    <source>
        <dbReference type="ARBA" id="ARBA00004613"/>
    </source>
</evidence>
<keyword evidence="13" id="KW-0439">Lignin degradation</keyword>
<feature type="domain" description="Plastocyanin-like" evidence="14">
    <location>
        <begin position="282"/>
        <end position="425"/>
    </location>
</feature>
<keyword evidence="7" id="KW-0964">Secreted</keyword>
<dbReference type="PROSITE" id="PS00080">
    <property type="entry name" value="MULTICOPPER_OXIDASE2"/>
    <property type="match status" value="1"/>
</dbReference>
<keyword evidence="11" id="KW-0186">Copper</keyword>
<dbReference type="GO" id="GO:0005576">
    <property type="term" value="C:extracellular region"/>
    <property type="evidence" value="ECO:0007669"/>
    <property type="project" value="UniProtKB-SubCell"/>
</dbReference>
<evidence type="ECO:0000256" key="10">
    <source>
        <dbReference type="ARBA" id="ARBA00023002"/>
    </source>
</evidence>
<protein>
    <recommendedName>
        <fullName evidence="6">laccase</fullName>
        <ecNumber evidence="6">1.10.3.2</ecNumber>
    </recommendedName>
</protein>
<dbReference type="PANTHER" id="PTHR11709:SF71">
    <property type="entry name" value="OXIDOREDUCTASE TPCJ"/>
    <property type="match status" value="1"/>
</dbReference>
<dbReference type="PANTHER" id="PTHR11709">
    <property type="entry name" value="MULTI-COPPER OXIDASE"/>
    <property type="match status" value="1"/>
</dbReference>
<dbReference type="InterPro" id="IPR001117">
    <property type="entry name" value="Cu-oxidase_2nd"/>
</dbReference>
<evidence type="ECO:0000256" key="3">
    <source>
        <dbReference type="ARBA" id="ARBA00002075"/>
    </source>
</evidence>
<dbReference type="InterPro" id="IPR045087">
    <property type="entry name" value="Cu-oxidase_fam"/>
</dbReference>
<dbReference type="Pfam" id="PF07731">
    <property type="entry name" value="Cu-oxidase_2"/>
    <property type="match status" value="1"/>
</dbReference>
<comment type="catalytic activity">
    <reaction evidence="1">
        <text>4 hydroquinone + O2 = 4 benzosemiquinone + 2 H2O</text>
        <dbReference type="Rhea" id="RHEA:11276"/>
        <dbReference type="ChEBI" id="CHEBI:15377"/>
        <dbReference type="ChEBI" id="CHEBI:15379"/>
        <dbReference type="ChEBI" id="CHEBI:17594"/>
        <dbReference type="ChEBI" id="CHEBI:17977"/>
        <dbReference type="EC" id="1.10.3.2"/>
    </reaction>
</comment>
<dbReference type="CDD" id="cd13880">
    <property type="entry name" value="CuRO_2_MaLCC_like"/>
    <property type="match status" value="1"/>
</dbReference>
<sequence>MHTSSLLTALLKIPPTEYYSVLAQWSSGKGLLCVRGGERPHVRFRDATFSLRSADMETKDEDIVVVSEVQLIFTRKEKDIGCVIGDISADNSLAKFASLSLALALPTAEVIPSALEERQSCANTATTRSCWGQYSASTNSYTTVPQTGVTREYWLVVQNTTLSADGVSRPTLNFNGTIPGPQITADWGDDVIVHVTNKLTNNGTSIHWHGIRQLNNAQYDGVPGITQCPIAPGDTLTYKFHADNYGSSWYHSHFILQYGDGLFGPLVINGPATANYDVDLGMLFLNDWNHVPVQSLWDKAKTGAPPTLLTGLMNGTNTYNGAGKKFQTTFTPGLKYRIRVVNTAVDGHFQFSIDGHSFQVIAMDFVPIVPYNATSILVSIAQRYDIIVTANAAVGNYWIRAGWQTTCSGNTNAANITGILRYTGSSSTADPTTISTITASTSCLDEPLTNLVPFVPINPVASSIMKTTLTTAGGQWLFNGSSLLLNWTDPTLLTVLNSGNIWPTDYNVIPVESTTANKGWAVLAISGPTGPNHPIHLHGHDFWTLSQGTGAYTATTALNLVNPPRRDVMTLPSGGHLVIAFQIDNPGSWLMHCHIAWHASEGLALQFVESESKILPTIGTADVSTFQDTCAAWNAWTPTEPFPQDDSGI</sequence>
<evidence type="ECO:0000256" key="7">
    <source>
        <dbReference type="ARBA" id="ARBA00022525"/>
    </source>
</evidence>
<comment type="subcellular location">
    <subcellularLocation>
        <location evidence="4">Secreted</location>
    </subcellularLocation>
</comment>
<accession>A0A8H6B3D2</accession>
<evidence type="ECO:0000256" key="13">
    <source>
        <dbReference type="ARBA" id="ARBA00023185"/>
    </source>
</evidence>
<dbReference type="Gene3D" id="2.60.40.420">
    <property type="entry name" value="Cupredoxins - blue copper proteins"/>
    <property type="match status" value="3"/>
</dbReference>
<keyword evidence="10" id="KW-0560">Oxidoreductase</keyword>
<evidence type="ECO:0000259" key="15">
    <source>
        <dbReference type="Pfam" id="PF07731"/>
    </source>
</evidence>
<feature type="domain" description="Plastocyanin-like" evidence="15">
    <location>
        <begin position="487"/>
        <end position="611"/>
    </location>
</feature>
<dbReference type="EC" id="1.10.3.2" evidence="6"/>
<reference evidence="17 18" key="1">
    <citation type="journal article" date="2020" name="Phytopathology">
        <title>A high-quality genome resource of Botrytis fragariae, a new and rapidly spreading fungal pathogen causing strawberry gray mold in the U.S.A.</title>
        <authorList>
            <person name="Wu Y."/>
            <person name="Saski C.A."/>
            <person name="Schnabel G."/>
            <person name="Xiao S."/>
            <person name="Hu M."/>
        </authorList>
    </citation>
    <scope>NUCLEOTIDE SEQUENCE [LARGE SCALE GENOMIC DNA]</scope>
    <source>
        <strain evidence="17 18">BVB16</strain>
    </source>
</reference>
<dbReference type="CDD" id="cd13854">
    <property type="entry name" value="CuRO_1_MaLCC_like"/>
    <property type="match status" value="1"/>
</dbReference>
<proteinExistence type="inferred from homology"/>
<keyword evidence="8" id="KW-0479">Metal-binding</keyword>
<evidence type="ECO:0000256" key="1">
    <source>
        <dbReference type="ARBA" id="ARBA00000349"/>
    </source>
</evidence>
<dbReference type="FunFam" id="2.60.40.420:FF:000038">
    <property type="entry name" value="Extracellular dihydrogeodin oxidase/laccase"/>
    <property type="match status" value="1"/>
</dbReference>
<comment type="function">
    <text evidence="3">Lignin degradation and detoxification of lignin-derived products.</text>
</comment>
<comment type="similarity">
    <text evidence="5">Belongs to the multicopper oxidase family.</text>
</comment>
<name>A0A8H6B3D2_9HELO</name>